<proteinExistence type="predicted"/>
<keyword evidence="1" id="KW-0472">Membrane</keyword>
<comment type="caution">
    <text evidence="2">The sequence shown here is derived from an EMBL/GenBank/DDBJ whole genome shotgun (WGS) entry which is preliminary data.</text>
</comment>
<dbReference type="EMBL" id="AOMF01000133">
    <property type="protein sequence ID" value="EMA54717.1"/>
    <property type="molecule type" value="Genomic_DNA"/>
</dbReference>
<gene>
    <name evidence="2" type="ORF">C451_06040</name>
</gene>
<dbReference type="PATRIC" id="fig|1227457.3.peg.1062"/>
<sequence length="75" mass="8147">MRSFRESLWASVVAELAVVLGITLSYVYLAAGEIIVLEVIGIYIVTVLAGRFGVSTTTLTGEHRSGSEETAMRER</sequence>
<feature type="transmembrane region" description="Helical" evidence="1">
    <location>
        <begin position="7"/>
        <end position="28"/>
    </location>
</feature>
<evidence type="ECO:0000313" key="3">
    <source>
        <dbReference type="Proteomes" id="UP000011680"/>
    </source>
</evidence>
<name>M0N9T2_9EURY</name>
<organism evidence="2 3">
    <name type="scientific">Halococcus thailandensis JCM 13552</name>
    <dbReference type="NCBI Taxonomy" id="1227457"/>
    <lineage>
        <taxon>Archaea</taxon>
        <taxon>Methanobacteriati</taxon>
        <taxon>Methanobacteriota</taxon>
        <taxon>Stenosarchaea group</taxon>
        <taxon>Halobacteria</taxon>
        <taxon>Halobacteriales</taxon>
        <taxon>Halococcaceae</taxon>
        <taxon>Halococcus</taxon>
    </lineage>
</organism>
<keyword evidence="3" id="KW-1185">Reference proteome</keyword>
<reference evidence="2 3" key="1">
    <citation type="journal article" date="2014" name="PLoS Genet.">
        <title>Phylogenetically driven sequencing of extremely halophilic archaea reveals strategies for static and dynamic osmo-response.</title>
        <authorList>
            <person name="Becker E.A."/>
            <person name="Seitzer P.M."/>
            <person name="Tritt A."/>
            <person name="Larsen D."/>
            <person name="Krusor M."/>
            <person name="Yao A.I."/>
            <person name="Wu D."/>
            <person name="Madern D."/>
            <person name="Eisen J.A."/>
            <person name="Darling A.E."/>
            <person name="Facciotti M.T."/>
        </authorList>
    </citation>
    <scope>NUCLEOTIDE SEQUENCE [LARGE SCALE GENOMIC DNA]</scope>
    <source>
        <strain evidence="2 3">JCM 13552</strain>
    </source>
</reference>
<dbReference type="RefSeq" id="WP_007738727.1">
    <property type="nucleotide sequence ID" value="NZ_AOMF01000133.1"/>
</dbReference>
<keyword evidence="1" id="KW-0812">Transmembrane</keyword>
<accession>M0N9T2</accession>
<dbReference type="AlphaFoldDB" id="M0N9T2"/>
<evidence type="ECO:0000313" key="2">
    <source>
        <dbReference type="EMBL" id="EMA54717.1"/>
    </source>
</evidence>
<evidence type="ECO:0000256" key="1">
    <source>
        <dbReference type="SAM" id="Phobius"/>
    </source>
</evidence>
<keyword evidence="1" id="KW-1133">Transmembrane helix</keyword>
<feature type="transmembrane region" description="Helical" evidence="1">
    <location>
        <begin position="34"/>
        <end position="54"/>
    </location>
</feature>
<protein>
    <submittedName>
        <fullName evidence="2">ABC-type transport system permease protein</fullName>
    </submittedName>
</protein>
<dbReference type="Proteomes" id="UP000011680">
    <property type="component" value="Unassembled WGS sequence"/>
</dbReference>